<name>A0AAV6KLM3_9ERIC</name>
<evidence type="ECO:0000313" key="1">
    <source>
        <dbReference type="EMBL" id="KAG5553204.1"/>
    </source>
</evidence>
<dbReference type="EMBL" id="JACTNZ010000004">
    <property type="protein sequence ID" value="KAG5553204.1"/>
    <property type="molecule type" value="Genomic_DNA"/>
</dbReference>
<protein>
    <submittedName>
        <fullName evidence="1">Uncharacterized protein</fullName>
    </submittedName>
</protein>
<keyword evidence="2" id="KW-1185">Reference proteome</keyword>
<organism evidence="1 2">
    <name type="scientific">Rhododendron griersonianum</name>
    <dbReference type="NCBI Taxonomy" id="479676"/>
    <lineage>
        <taxon>Eukaryota</taxon>
        <taxon>Viridiplantae</taxon>
        <taxon>Streptophyta</taxon>
        <taxon>Embryophyta</taxon>
        <taxon>Tracheophyta</taxon>
        <taxon>Spermatophyta</taxon>
        <taxon>Magnoliopsida</taxon>
        <taxon>eudicotyledons</taxon>
        <taxon>Gunneridae</taxon>
        <taxon>Pentapetalae</taxon>
        <taxon>asterids</taxon>
        <taxon>Ericales</taxon>
        <taxon>Ericaceae</taxon>
        <taxon>Ericoideae</taxon>
        <taxon>Rhodoreae</taxon>
        <taxon>Rhododendron</taxon>
    </lineage>
</organism>
<evidence type="ECO:0000313" key="2">
    <source>
        <dbReference type="Proteomes" id="UP000823749"/>
    </source>
</evidence>
<dbReference type="AlphaFoldDB" id="A0AAV6KLM3"/>
<comment type="caution">
    <text evidence="1">The sequence shown here is derived from an EMBL/GenBank/DDBJ whole genome shotgun (WGS) entry which is preliminary data.</text>
</comment>
<dbReference type="Proteomes" id="UP000823749">
    <property type="component" value="Chromosome 4"/>
</dbReference>
<accession>A0AAV6KLM3</accession>
<reference evidence="1" key="1">
    <citation type="submission" date="2020-08" db="EMBL/GenBank/DDBJ databases">
        <title>Plant Genome Project.</title>
        <authorList>
            <person name="Zhang R.-G."/>
        </authorList>
    </citation>
    <scope>NUCLEOTIDE SEQUENCE</scope>
    <source>
        <strain evidence="1">WSP0</strain>
        <tissue evidence="1">Leaf</tissue>
    </source>
</reference>
<sequence>MSNKRYGGCQPFTPRVLADYRSLLVPEYAGPTTPPEDDMELYEVPITWEIPPPAKNPEYLSPTEVPAPHVENFEQPFNFPIFGIETDPELEATLLDLSQYSLEPTMEPPVLTEEEWYNQEGEILEEAETRAGKDYEIWLREIYGIVLPQSTLDLSHLVSRVVVLE</sequence>
<gene>
    <name evidence="1" type="ORF">RHGRI_011161</name>
</gene>
<proteinExistence type="predicted"/>